<dbReference type="HOGENOM" id="CLU_046295_2_1_1"/>
<dbReference type="Proteomes" id="UP000016931">
    <property type="component" value="Unassembled WGS sequence"/>
</dbReference>
<dbReference type="PANTHER" id="PTHR15955">
    <property type="entry name" value="RWD DOMAIN CONTAINING PROTEIN 2"/>
    <property type="match status" value="1"/>
</dbReference>
<evidence type="ECO:0000313" key="1">
    <source>
        <dbReference type="EMBL" id="EMF12790.1"/>
    </source>
</evidence>
<evidence type="ECO:0008006" key="3">
    <source>
        <dbReference type="Google" id="ProtNLM"/>
    </source>
</evidence>
<dbReference type="OMA" id="VWLHHLL"/>
<name>M3D3I7_SPHMS</name>
<evidence type="ECO:0000313" key="2">
    <source>
        <dbReference type="Proteomes" id="UP000016931"/>
    </source>
</evidence>
<organism evidence="1 2">
    <name type="scientific">Sphaerulina musiva (strain SO2202)</name>
    <name type="common">Poplar stem canker fungus</name>
    <name type="synonym">Septoria musiva</name>
    <dbReference type="NCBI Taxonomy" id="692275"/>
    <lineage>
        <taxon>Eukaryota</taxon>
        <taxon>Fungi</taxon>
        <taxon>Dikarya</taxon>
        <taxon>Ascomycota</taxon>
        <taxon>Pezizomycotina</taxon>
        <taxon>Dothideomycetes</taxon>
        <taxon>Dothideomycetidae</taxon>
        <taxon>Mycosphaerellales</taxon>
        <taxon>Mycosphaerellaceae</taxon>
        <taxon>Sphaerulina</taxon>
    </lineage>
</organism>
<dbReference type="EMBL" id="KB456264">
    <property type="protein sequence ID" value="EMF12790.1"/>
    <property type="molecule type" value="Genomic_DNA"/>
</dbReference>
<accession>M3D3I7</accession>
<dbReference type="RefSeq" id="XP_016760911.1">
    <property type="nucleotide sequence ID" value="XM_016908905.1"/>
</dbReference>
<dbReference type="GeneID" id="27906042"/>
<dbReference type="CDD" id="cd11605">
    <property type="entry name" value="RWD_DRWD_ELF-like"/>
    <property type="match status" value="1"/>
</dbReference>
<proteinExistence type="predicted"/>
<dbReference type="InterPro" id="IPR017359">
    <property type="entry name" value="Phi-like"/>
</dbReference>
<dbReference type="eggNOG" id="ENOG502SETM">
    <property type="taxonomic scope" value="Eukaryota"/>
</dbReference>
<dbReference type="OrthoDB" id="432412at2759"/>
<dbReference type="AlphaFoldDB" id="M3D3I7"/>
<gene>
    <name evidence="1" type="ORF">SEPMUDRAFT_43891</name>
</gene>
<keyword evidence="2" id="KW-1185">Reference proteome</keyword>
<sequence>MTSQNDERLSMELELLQSIFPEQVVFIDKGRELNYTSEAGNLTLRLPDGYLQDSLPDVVSASAGKQDLRDEVKRRVQQRDVGEEVLDAIINDFIDLSKDSASVAATPQQYHNTAASDGTATIIVWLHHLLNTNKRKLALHPAASVSGITKPGYPGVLVYSGPAKDVHEHINELKSQNWQAFQSRLETEDEWVFKHGKGVVEVEAMKDIVAEIGDERKDEFMEAMRMK</sequence>
<protein>
    <recommendedName>
        <fullName evidence="3">RWD domain-containing protein</fullName>
    </recommendedName>
</protein>
<dbReference type="PANTHER" id="PTHR15955:SF8">
    <property type="entry name" value="RWD DOMAIN-CONTAINING PROTEIN 2B-RELATED"/>
    <property type="match status" value="1"/>
</dbReference>
<dbReference type="STRING" id="692275.M3D3I7"/>
<reference evidence="1 2" key="1">
    <citation type="journal article" date="2012" name="PLoS Pathog.">
        <title>Diverse lifestyles and strategies of plant pathogenesis encoded in the genomes of eighteen Dothideomycetes fungi.</title>
        <authorList>
            <person name="Ohm R.A."/>
            <person name="Feau N."/>
            <person name="Henrissat B."/>
            <person name="Schoch C.L."/>
            <person name="Horwitz B.A."/>
            <person name="Barry K.W."/>
            <person name="Condon B.J."/>
            <person name="Copeland A.C."/>
            <person name="Dhillon B."/>
            <person name="Glaser F."/>
            <person name="Hesse C.N."/>
            <person name="Kosti I."/>
            <person name="LaButti K."/>
            <person name="Lindquist E.A."/>
            <person name="Lucas S."/>
            <person name="Salamov A.A."/>
            <person name="Bradshaw R.E."/>
            <person name="Ciuffetti L."/>
            <person name="Hamelin R.C."/>
            <person name="Kema G.H.J."/>
            <person name="Lawrence C."/>
            <person name="Scott J.A."/>
            <person name="Spatafora J.W."/>
            <person name="Turgeon B.G."/>
            <person name="de Wit P.J.G.M."/>
            <person name="Zhong S."/>
            <person name="Goodwin S.B."/>
            <person name="Grigoriev I.V."/>
        </authorList>
    </citation>
    <scope>NUCLEOTIDE SEQUENCE [LARGE SCALE GENOMIC DNA]</scope>
    <source>
        <strain evidence="1 2">SO2202</strain>
    </source>
</reference>